<evidence type="ECO:0000256" key="2">
    <source>
        <dbReference type="ARBA" id="ARBA00022448"/>
    </source>
</evidence>
<comment type="subcellular location">
    <subcellularLocation>
        <location evidence="1 7">Cell outer membrane</location>
        <topology evidence="1 7">Multi-pass membrane protein</topology>
    </subcellularLocation>
</comment>
<dbReference type="InterPro" id="IPR039426">
    <property type="entry name" value="TonB-dep_rcpt-like"/>
</dbReference>
<keyword evidence="6 7" id="KW-0998">Cell outer membrane</keyword>
<dbReference type="InterPro" id="IPR012910">
    <property type="entry name" value="Plug_dom"/>
</dbReference>
<dbReference type="AlphaFoldDB" id="A0A3N4Q8H5"/>
<dbReference type="InterPro" id="IPR023997">
    <property type="entry name" value="TonB-dep_OMP_SusC/RagA_CS"/>
</dbReference>
<dbReference type="EMBL" id="RPDH01000001">
    <property type="protein sequence ID" value="RPE13861.1"/>
    <property type="molecule type" value="Genomic_DNA"/>
</dbReference>
<name>A0A3N4Q8H5_9BACT</name>
<evidence type="ECO:0000256" key="1">
    <source>
        <dbReference type="ARBA" id="ARBA00004571"/>
    </source>
</evidence>
<sequence length="1042" mass="113243">MKRMLLLMFFSVLMCGQVLAQSRVITGKVTDAKDGAPLPGVTVSIKGTSKGTITNASGDYRIEISGPSDVLVYSFIGYGSKELPAPEGALRNVELVIDDRTLQEVVVTGYVDIKKKDVTASTANIDGSKINNKPIQSFDQALDGLAAGVNVNVQSGMVGDAVAIRIRGVNSISNSAQPLIVVDGVPLNTATNLNVFNSGNGTRFNPLADINPNDIASVDVLKDAAAAALYGSRAANGVIVITTKRGSKGAVNVGYNTTLGWARGARIPKVLDGDRFIAIQNEKASNANIAAVAADIDVNQDGQPDRTNWIDEVFKTGFSQTHQLNFSGGGDKAQYYGSSEYADMKGFVVTNRLRRGSGRINLDLTPKPWLKAGISLYASRALNNGVLSDGLLAGSTVAGYNAPPNVPIYNNTGDYGGYYLNPANRDLGNGNNNVAFRLNRFFHPLTTVYMGRNDNQSNRTLASIYGELTPVAGLKITSRFGIDYIQNFEDQYSGPDQAGLGFGFNGLVQENLLRLNQWNWSNFASYSRTFAQLHNMTLTAGVEYQYSKRTELFTGQGNLADDYFKYIYDGLFAGTDNSFTGGTASARAFDSYFGRLAYNYGGKYYAEFAFRADAYSGFGINNRRGYFPSGSVGWRIYEESFFKDNIDFVNDLKLRASYGVVGNSEIGPYAARTLYGGGQYADVNGLSMAQIGDPNLQWESSRKLDIGLDASFLRNRISLVLDYFNNDVDKLVLDAPVLRTVGVPASSVTTNIGAMRNTGFEITVNATPVESKDFTWRTSANFTSIKNKIKKLVDGTDIISGSNRASVGRPLGVFYMIRWAGVNPQTGYGLFMDKTGTVKMYNPSPGVATADRWTTPDGSTKVTAITASDAVYLEGVTGYPTWFGGWDNTLSYKGFELNIQVQFSGGNSVLNTTRQGLMTNFLQNNIVEIEKRWTPTNTNTSVPKIFLTDNITTQTSTRWLEKADYLRLKTVMLGYTFPNIKQKLGMTNLRLYVAGDNLALLTGYSGQDPEINTNRTANIAFGVDSRGVPLPRTFSIGLNASF</sequence>
<evidence type="ECO:0000256" key="8">
    <source>
        <dbReference type="SAM" id="SignalP"/>
    </source>
</evidence>
<evidence type="ECO:0000256" key="5">
    <source>
        <dbReference type="ARBA" id="ARBA00023136"/>
    </source>
</evidence>
<keyword evidence="5 7" id="KW-0472">Membrane</keyword>
<dbReference type="RefSeq" id="WP_123846373.1">
    <property type="nucleotide sequence ID" value="NZ_RPDH01000001.1"/>
</dbReference>
<dbReference type="SUPFAM" id="SSF56935">
    <property type="entry name" value="Porins"/>
    <property type="match status" value="1"/>
</dbReference>
<dbReference type="GO" id="GO:0009279">
    <property type="term" value="C:cell outer membrane"/>
    <property type="evidence" value="ECO:0007669"/>
    <property type="project" value="UniProtKB-SubCell"/>
</dbReference>
<keyword evidence="4 7" id="KW-0812">Transmembrane</keyword>
<evidence type="ECO:0000259" key="9">
    <source>
        <dbReference type="Pfam" id="PF07715"/>
    </source>
</evidence>
<feature type="domain" description="TonB-dependent receptor plug" evidence="9">
    <location>
        <begin position="114"/>
        <end position="238"/>
    </location>
</feature>
<dbReference type="InterPro" id="IPR023996">
    <property type="entry name" value="TonB-dep_OMP_SusC/RagA"/>
</dbReference>
<dbReference type="NCBIfam" id="TIGR04056">
    <property type="entry name" value="OMP_RagA_SusC"/>
    <property type="match status" value="1"/>
</dbReference>
<reference evidence="10 11" key="1">
    <citation type="submission" date="2018-11" db="EMBL/GenBank/DDBJ databases">
        <title>Chitinophaga lutea sp.nov., isolate from arsenic contaminated soil.</title>
        <authorList>
            <person name="Zong Y."/>
        </authorList>
    </citation>
    <scope>NUCLEOTIDE SEQUENCE [LARGE SCALE GENOMIC DNA]</scope>
    <source>
        <strain evidence="10 11">ZY74</strain>
    </source>
</reference>
<evidence type="ECO:0000313" key="10">
    <source>
        <dbReference type="EMBL" id="RPE13861.1"/>
    </source>
</evidence>
<keyword evidence="3 7" id="KW-1134">Transmembrane beta strand</keyword>
<dbReference type="InterPro" id="IPR037066">
    <property type="entry name" value="Plug_dom_sf"/>
</dbReference>
<evidence type="ECO:0000256" key="4">
    <source>
        <dbReference type="ARBA" id="ARBA00022692"/>
    </source>
</evidence>
<dbReference type="Gene3D" id="2.40.170.20">
    <property type="entry name" value="TonB-dependent receptor, beta-barrel domain"/>
    <property type="match status" value="1"/>
</dbReference>
<evidence type="ECO:0000256" key="3">
    <source>
        <dbReference type="ARBA" id="ARBA00022452"/>
    </source>
</evidence>
<protein>
    <submittedName>
        <fullName evidence="10">TonB-dependent receptor</fullName>
    </submittedName>
</protein>
<organism evidence="10 11">
    <name type="scientific">Chitinophaga lutea</name>
    <dbReference type="NCBI Taxonomy" id="2488634"/>
    <lineage>
        <taxon>Bacteria</taxon>
        <taxon>Pseudomonadati</taxon>
        <taxon>Bacteroidota</taxon>
        <taxon>Chitinophagia</taxon>
        <taxon>Chitinophagales</taxon>
        <taxon>Chitinophagaceae</taxon>
        <taxon>Chitinophaga</taxon>
    </lineage>
</organism>
<feature type="chain" id="PRO_5018205824" evidence="8">
    <location>
        <begin position="21"/>
        <end position="1042"/>
    </location>
</feature>
<keyword evidence="11" id="KW-1185">Reference proteome</keyword>
<dbReference type="Gene3D" id="2.170.130.10">
    <property type="entry name" value="TonB-dependent receptor, plug domain"/>
    <property type="match status" value="1"/>
</dbReference>
<evidence type="ECO:0000313" key="11">
    <source>
        <dbReference type="Proteomes" id="UP000278351"/>
    </source>
</evidence>
<dbReference type="Pfam" id="PF13715">
    <property type="entry name" value="CarbopepD_reg_2"/>
    <property type="match status" value="1"/>
</dbReference>
<feature type="signal peptide" evidence="8">
    <location>
        <begin position="1"/>
        <end position="20"/>
    </location>
</feature>
<dbReference type="InterPro" id="IPR008969">
    <property type="entry name" value="CarboxyPept-like_regulatory"/>
</dbReference>
<evidence type="ECO:0000256" key="7">
    <source>
        <dbReference type="PROSITE-ProRule" id="PRU01360"/>
    </source>
</evidence>
<gene>
    <name evidence="10" type="ORF">EGT74_10205</name>
</gene>
<dbReference type="OrthoDB" id="9768177at2"/>
<keyword evidence="2 7" id="KW-0813">Transport</keyword>
<dbReference type="InterPro" id="IPR036942">
    <property type="entry name" value="Beta-barrel_TonB_sf"/>
</dbReference>
<dbReference type="SUPFAM" id="SSF49464">
    <property type="entry name" value="Carboxypeptidase regulatory domain-like"/>
    <property type="match status" value="1"/>
</dbReference>
<dbReference type="NCBIfam" id="TIGR04057">
    <property type="entry name" value="SusC_RagA_signa"/>
    <property type="match status" value="1"/>
</dbReference>
<dbReference type="Gene3D" id="2.60.40.1120">
    <property type="entry name" value="Carboxypeptidase-like, regulatory domain"/>
    <property type="match status" value="1"/>
</dbReference>
<accession>A0A3N4Q8H5</accession>
<keyword evidence="10" id="KW-0675">Receptor</keyword>
<comment type="caution">
    <text evidence="10">The sequence shown here is derived from an EMBL/GenBank/DDBJ whole genome shotgun (WGS) entry which is preliminary data.</text>
</comment>
<keyword evidence="8" id="KW-0732">Signal</keyword>
<dbReference type="Pfam" id="PF07715">
    <property type="entry name" value="Plug"/>
    <property type="match status" value="1"/>
</dbReference>
<dbReference type="PROSITE" id="PS52016">
    <property type="entry name" value="TONB_DEPENDENT_REC_3"/>
    <property type="match status" value="1"/>
</dbReference>
<proteinExistence type="inferred from homology"/>
<comment type="similarity">
    <text evidence="7">Belongs to the TonB-dependent receptor family.</text>
</comment>
<dbReference type="Proteomes" id="UP000278351">
    <property type="component" value="Unassembled WGS sequence"/>
</dbReference>
<evidence type="ECO:0000256" key="6">
    <source>
        <dbReference type="ARBA" id="ARBA00023237"/>
    </source>
</evidence>